<dbReference type="Proteomes" id="UP000789901">
    <property type="component" value="Unassembled WGS sequence"/>
</dbReference>
<evidence type="ECO:0000313" key="2">
    <source>
        <dbReference type="EMBL" id="CAG8749381.1"/>
    </source>
</evidence>
<keyword evidence="1" id="KW-0328">Glycosyltransferase</keyword>
<evidence type="ECO:0000256" key="1">
    <source>
        <dbReference type="RuleBase" id="RU366040"/>
    </source>
</evidence>
<proteinExistence type="inferred from homology"/>
<keyword evidence="1" id="KW-0472">Membrane</keyword>
<comment type="similarity">
    <text evidence="1">Belongs to the chitin synthase family.</text>
</comment>
<comment type="catalytic activity">
    <reaction evidence="1">
        <text>[(1-&gt;4)-N-acetyl-beta-D-glucosaminyl](n) + UDP-N-acetyl-alpha-D-glucosamine = [(1-&gt;4)-N-acetyl-beta-D-glucosaminyl](n+1) + UDP + H(+)</text>
        <dbReference type="Rhea" id="RHEA:16637"/>
        <dbReference type="Rhea" id="RHEA-COMP:9593"/>
        <dbReference type="Rhea" id="RHEA-COMP:9595"/>
        <dbReference type="ChEBI" id="CHEBI:15378"/>
        <dbReference type="ChEBI" id="CHEBI:17029"/>
        <dbReference type="ChEBI" id="CHEBI:57705"/>
        <dbReference type="ChEBI" id="CHEBI:58223"/>
        <dbReference type="EC" id="2.4.1.16"/>
    </reaction>
</comment>
<evidence type="ECO:0000313" key="3">
    <source>
        <dbReference type="Proteomes" id="UP000789901"/>
    </source>
</evidence>
<comment type="function">
    <text evidence="1">Polymerizes chitin, a structural polymer of the cell wall and septum, by transferring the sugar moiety of UDP-GlcNAc to the non-reducing end of the growing chitin polymer.</text>
</comment>
<gene>
    <name evidence="2" type="ORF">GMARGA_LOCUS16211</name>
</gene>
<dbReference type="Pfam" id="PF01644">
    <property type="entry name" value="Chitin_synth_1"/>
    <property type="match status" value="1"/>
</dbReference>
<feature type="non-terminal residue" evidence="2">
    <location>
        <position position="145"/>
    </location>
</feature>
<organism evidence="2 3">
    <name type="scientific">Gigaspora margarita</name>
    <dbReference type="NCBI Taxonomy" id="4874"/>
    <lineage>
        <taxon>Eukaryota</taxon>
        <taxon>Fungi</taxon>
        <taxon>Fungi incertae sedis</taxon>
        <taxon>Mucoromycota</taxon>
        <taxon>Glomeromycotina</taxon>
        <taxon>Glomeromycetes</taxon>
        <taxon>Diversisporales</taxon>
        <taxon>Gigasporaceae</taxon>
        <taxon>Gigaspora</taxon>
    </lineage>
</organism>
<name>A0ABN7VA57_GIGMA</name>
<accession>A0ABN7VA57</accession>
<keyword evidence="1" id="KW-0961">Cell wall biogenesis/degradation</keyword>
<comment type="caution">
    <text evidence="2">The sequence shown here is derived from an EMBL/GenBank/DDBJ whole genome shotgun (WGS) entry which is preliminary data.</text>
</comment>
<dbReference type="EMBL" id="CAJVQB010011647">
    <property type="protein sequence ID" value="CAG8749381.1"/>
    <property type="molecule type" value="Genomic_DNA"/>
</dbReference>
<reference evidence="2 3" key="1">
    <citation type="submission" date="2021-06" db="EMBL/GenBank/DDBJ databases">
        <authorList>
            <person name="Kallberg Y."/>
            <person name="Tangrot J."/>
            <person name="Rosling A."/>
        </authorList>
    </citation>
    <scope>NUCLEOTIDE SEQUENCE [LARGE SCALE GENOMIC DNA]</scope>
    <source>
        <strain evidence="2 3">120-4 pot B 10/14</strain>
    </source>
</reference>
<dbReference type="EC" id="2.4.1.16" evidence="1"/>
<comment type="subcellular location">
    <subcellularLocation>
        <location evidence="1">Cell membrane</location>
        <topology evidence="1">Multi-pass membrane protein</topology>
    </subcellularLocation>
</comment>
<keyword evidence="1" id="KW-1003">Cell membrane</keyword>
<keyword evidence="3" id="KW-1185">Reference proteome</keyword>
<keyword evidence="1" id="KW-0808">Transferase</keyword>
<sequence length="145" mass="16892">MFSSLQIHDVGSACGEIKVELGQTCRNLLNPLIALQNFEYKMPNILDKPSESVFAKNLDVEFPLVLKSDNKISDKISDQKRLRHIKRIESECRRWRIENQIIMDIANELHIENKLSKATVWKTALKFIKKSDQDKQRILNKNETL</sequence>
<protein>
    <recommendedName>
        <fullName evidence="1">Chitin synthase</fullName>
        <ecNumber evidence="1">2.4.1.16</ecNumber>
    </recommendedName>
</protein>